<feature type="non-terminal residue" evidence="2">
    <location>
        <position position="1"/>
    </location>
</feature>
<name>A0A8S4MV37_OWEFU</name>
<accession>A0A8S4MV37</accession>
<reference evidence="2" key="1">
    <citation type="submission" date="2022-03" db="EMBL/GenBank/DDBJ databases">
        <authorList>
            <person name="Martin C."/>
        </authorList>
    </citation>
    <scope>NUCLEOTIDE SEQUENCE</scope>
</reference>
<feature type="compositionally biased region" description="Basic and acidic residues" evidence="1">
    <location>
        <begin position="339"/>
        <end position="351"/>
    </location>
</feature>
<organism evidence="2 3">
    <name type="scientific">Owenia fusiformis</name>
    <name type="common">Polychaete worm</name>
    <dbReference type="NCBI Taxonomy" id="6347"/>
    <lineage>
        <taxon>Eukaryota</taxon>
        <taxon>Metazoa</taxon>
        <taxon>Spiralia</taxon>
        <taxon>Lophotrochozoa</taxon>
        <taxon>Annelida</taxon>
        <taxon>Polychaeta</taxon>
        <taxon>Sedentaria</taxon>
        <taxon>Canalipalpata</taxon>
        <taxon>Sabellida</taxon>
        <taxon>Oweniida</taxon>
        <taxon>Oweniidae</taxon>
        <taxon>Owenia</taxon>
    </lineage>
</organism>
<dbReference type="Proteomes" id="UP000749559">
    <property type="component" value="Unassembled WGS sequence"/>
</dbReference>
<sequence>QCRVVLRTDENENYIFCDKRYRNWRALYLHVRQHYLSLKCTYISPEGRPCMYSCDRRSKTLMEKHMKMHDVLKQKMVGETNLDESLTDIFTGNVNLLSVDDQEIFLDDSEVNRILNEETDVKVPKPEEKPVKKVAKRSTPLRIKLKEKRRNRKPKPKGWQRKAHVPKRKICSKEFIDTSSSDDTDDVKDDKYGYKSDNKDDVKDDKFGYKSDDTDDVKDDKYGCTSDGTDSRTVKFGGFDDQVGSQAECDMNREVGDICTDKCDEASNDDKADEATVERTVYFGHKEVGLRLKEEHTESERSPATSEKGDFAIIQIPSERELSFEEGGNNAGKSSSKMTSDKMKTKHRDDQSDTVPKSIKEAQRSMKTQYEERDSSRSPRIKVKKSPQSSKTQVERDDHPVSPKRICVFISSPVRDKEVGPDPLSAIAGGLLLLNDYGSSETSEED</sequence>
<protein>
    <submittedName>
        <fullName evidence="2">Uncharacterized protein</fullName>
    </submittedName>
</protein>
<evidence type="ECO:0000256" key="1">
    <source>
        <dbReference type="SAM" id="MobiDB-lite"/>
    </source>
</evidence>
<dbReference type="EMBL" id="CAIIXF020000001">
    <property type="protein sequence ID" value="CAH1772230.1"/>
    <property type="molecule type" value="Genomic_DNA"/>
</dbReference>
<keyword evidence="3" id="KW-1185">Reference proteome</keyword>
<feature type="region of interest" description="Disordered" evidence="1">
    <location>
        <begin position="284"/>
        <end position="404"/>
    </location>
</feature>
<feature type="compositionally biased region" description="Basic and acidic residues" evidence="1">
    <location>
        <begin position="358"/>
        <end position="377"/>
    </location>
</feature>
<feature type="compositionally biased region" description="Basic and acidic residues" evidence="1">
    <location>
        <begin position="284"/>
        <end position="301"/>
    </location>
</feature>
<evidence type="ECO:0000313" key="3">
    <source>
        <dbReference type="Proteomes" id="UP000749559"/>
    </source>
</evidence>
<comment type="caution">
    <text evidence="2">The sequence shown here is derived from an EMBL/GenBank/DDBJ whole genome shotgun (WGS) entry which is preliminary data.</text>
</comment>
<proteinExistence type="predicted"/>
<dbReference type="AlphaFoldDB" id="A0A8S4MV37"/>
<gene>
    <name evidence="2" type="ORF">OFUS_LOCUS17</name>
</gene>
<evidence type="ECO:0000313" key="2">
    <source>
        <dbReference type="EMBL" id="CAH1772230.1"/>
    </source>
</evidence>